<protein>
    <submittedName>
        <fullName evidence="2">Uncharacterized protein</fullName>
    </submittedName>
</protein>
<reference evidence="3 5" key="2">
    <citation type="submission" date="2017-02" db="EMBL/GenBank/DDBJ databases">
        <title>Amycolatopsis azurea DSM 43854 draft genome.</title>
        <authorList>
            <person name="Mayilraj S."/>
        </authorList>
    </citation>
    <scope>NUCLEOTIDE SEQUENCE [LARGE SCALE GENOMIC DNA]</scope>
    <source>
        <strain evidence="3 5">DSM 43854</strain>
    </source>
</reference>
<keyword evidence="5" id="KW-1185">Reference proteome</keyword>
<sequence length="243" mass="24799">MPEYRGLGFDPAPGDADAIAAAARRCSEAAAKLDAAIAARIEVPREWEGEAAVTVAARAAAARTALEPAPAVLRATAEILTSWAGTVVAGTRRADQLDRRAVTLRRALLQAADAVEVGETAVQFATGTSATAQADLAAAKAHHEEVRRELDRVLEQARALETAHRLDASRVEHRLRALGDPGAALGEVPGGAAHLDGVTDGMARFSVLGKELAASLARAPGPAVTPSSGAVGAFAAAVSQGGR</sequence>
<feature type="coiled-coil region" evidence="1">
    <location>
        <begin position="136"/>
        <end position="163"/>
    </location>
</feature>
<evidence type="ECO:0000313" key="4">
    <source>
        <dbReference type="Proteomes" id="UP000014137"/>
    </source>
</evidence>
<dbReference type="OrthoDB" id="3638755at2"/>
<gene>
    <name evidence="3" type="ORF">B0293_05170</name>
    <name evidence="2" type="ORF">C791_5777</name>
</gene>
<dbReference type="PATRIC" id="fig|1238180.3.peg.5693"/>
<dbReference type="AlphaFoldDB" id="M2QFE9"/>
<reference evidence="2 4" key="1">
    <citation type="submission" date="2012-10" db="EMBL/GenBank/DDBJ databases">
        <title>Genome assembly of Amycolatopsis azurea DSM 43854.</title>
        <authorList>
            <person name="Khatri I."/>
            <person name="Kaur I."/>
            <person name="Subramanian S."/>
            <person name="Mayilraj S."/>
        </authorList>
    </citation>
    <scope>NUCLEOTIDE SEQUENCE [LARGE SCALE GENOMIC DNA]</scope>
    <source>
        <strain evidence="2 4">DSM 43854</strain>
    </source>
</reference>
<dbReference type="Proteomes" id="UP000188551">
    <property type="component" value="Unassembled WGS sequence"/>
</dbReference>
<proteinExistence type="predicted"/>
<dbReference type="Proteomes" id="UP000014137">
    <property type="component" value="Unassembled WGS sequence"/>
</dbReference>
<comment type="caution">
    <text evidence="2">The sequence shown here is derived from an EMBL/GenBank/DDBJ whole genome shotgun (WGS) entry which is preliminary data.</text>
</comment>
<evidence type="ECO:0000313" key="5">
    <source>
        <dbReference type="Proteomes" id="UP000188551"/>
    </source>
</evidence>
<evidence type="ECO:0000256" key="1">
    <source>
        <dbReference type="SAM" id="Coils"/>
    </source>
</evidence>
<dbReference type="EMBL" id="ANMG01000055">
    <property type="protein sequence ID" value="EMD24757.1"/>
    <property type="molecule type" value="Genomic_DNA"/>
</dbReference>
<evidence type="ECO:0000313" key="3">
    <source>
        <dbReference type="EMBL" id="OOC08248.1"/>
    </source>
</evidence>
<dbReference type="RefSeq" id="WP_005162921.1">
    <property type="nucleotide sequence ID" value="NZ_ANMG01000055.1"/>
</dbReference>
<name>M2QFE9_9PSEU</name>
<dbReference type="EMBL" id="MUXN01000002">
    <property type="protein sequence ID" value="OOC08248.1"/>
    <property type="molecule type" value="Genomic_DNA"/>
</dbReference>
<evidence type="ECO:0000313" key="2">
    <source>
        <dbReference type="EMBL" id="EMD24757.1"/>
    </source>
</evidence>
<keyword evidence="1" id="KW-0175">Coiled coil</keyword>
<accession>M2QFE9</accession>
<organism evidence="2 4">
    <name type="scientific">Amycolatopsis azurea DSM 43854</name>
    <dbReference type="NCBI Taxonomy" id="1238180"/>
    <lineage>
        <taxon>Bacteria</taxon>
        <taxon>Bacillati</taxon>
        <taxon>Actinomycetota</taxon>
        <taxon>Actinomycetes</taxon>
        <taxon>Pseudonocardiales</taxon>
        <taxon>Pseudonocardiaceae</taxon>
        <taxon>Amycolatopsis</taxon>
    </lineage>
</organism>